<dbReference type="EMBL" id="CAJOBC010000761">
    <property type="protein sequence ID" value="CAF3622912.1"/>
    <property type="molecule type" value="Genomic_DNA"/>
</dbReference>
<keyword evidence="6" id="KW-1185">Reference proteome</keyword>
<feature type="compositionally biased region" description="Low complexity" evidence="1">
    <location>
        <begin position="1011"/>
        <end position="1025"/>
    </location>
</feature>
<feature type="compositionally biased region" description="Polar residues" evidence="1">
    <location>
        <begin position="205"/>
        <end position="219"/>
    </location>
</feature>
<dbReference type="PROSITE" id="PS50826">
    <property type="entry name" value="RUN"/>
    <property type="match status" value="1"/>
</dbReference>
<feature type="domain" description="RUN" evidence="2">
    <location>
        <begin position="862"/>
        <end position="1004"/>
    </location>
</feature>
<dbReference type="PANTHER" id="PTHR15591">
    <property type="entry name" value="RUN AND SH3 DOMAIN CONTAINING"/>
    <property type="match status" value="1"/>
</dbReference>
<dbReference type="GO" id="GO:0031410">
    <property type="term" value="C:cytoplasmic vesicle"/>
    <property type="evidence" value="ECO:0007669"/>
    <property type="project" value="TreeGrafter"/>
</dbReference>
<dbReference type="Pfam" id="PF02759">
    <property type="entry name" value="RUN"/>
    <property type="match status" value="1"/>
</dbReference>
<feature type="region of interest" description="Disordered" evidence="1">
    <location>
        <begin position="1011"/>
        <end position="1056"/>
    </location>
</feature>
<comment type="caution">
    <text evidence="3">The sequence shown here is derived from an EMBL/GenBank/DDBJ whole genome shotgun (WGS) entry which is preliminary data.</text>
</comment>
<feature type="compositionally biased region" description="Acidic residues" evidence="1">
    <location>
        <begin position="184"/>
        <end position="194"/>
    </location>
</feature>
<feature type="compositionally biased region" description="Low complexity" evidence="1">
    <location>
        <begin position="572"/>
        <end position="590"/>
    </location>
</feature>
<feature type="compositionally biased region" description="Polar residues" evidence="1">
    <location>
        <begin position="1035"/>
        <end position="1052"/>
    </location>
</feature>
<dbReference type="Proteomes" id="UP000682733">
    <property type="component" value="Unassembled WGS sequence"/>
</dbReference>
<feature type="region of interest" description="Disordered" evidence="1">
    <location>
        <begin position="148"/>
        <end position="247"/>
    </location>
</feature>
<evidence type="ECO:0000313" key="3">
    <source>
        <dbReference type="EMBL" id="CAF0835691.1"/>
    </source>
</evidence>
<feature type="compositionally biased region" description="Low complexity" evidence="1">
    <location>
        <begin position="228"/>
        <end position="238"/>
    </location>
</feature>
<evidence type="ECO:0000313" key="4">
    <source>
        <dbReference type="EMBL" id="CAF3622912.1"/>
    </source>
</evidence>
<gene>
    <name evidence="3" type="ORF">GPM918_LOCUS5293</name>
    <name evidence="4" type="ORF">SRO942_LOCUS5293</name>
    <name evidence="5" type="ORF">TMI583_LOCUS25487</name>
</gene>
<proteinExistence type="predicted"/>
<evidence type="ECO:0000313" key="5">
    <source>
        <dbReference type="EMBL" id="CAF4026070.1"/>
    </source>
</evidence>
<evidence type="ECO:0000256" key="1">
    <source>
        <dbReference type="SAM" id="MobiDB-lite"/>
    </source>
</evidence>
<name>A0A813UYH5_9BILA</name>
<dbReference type="InterPro" id="IPR047343">
    <property type="entry name" value="RUSC1_2"/>
</dbReference>
<dbReference type="AlphaFoldDB" id="A0A813UYH5"/>
<dbReference type="EMBL" id="CAJNOQ010000761">
    <property type="protein sequence ID" value="CAF0835691.1"/>
    <property type="molecule type" value="Genomic_DNA"/>
</dbReference>
<sequence>MFKNKVRSNHDTTLASQLLDSIDAHLNESDNHLLSLLLYRNNNNTQMEYVMSVDNSDSTDNSNSKIALDDDELWLSGHRSIFSSYGDHIEMRKQPIVRGRPAEHSVDSLLQQPLQKNVGGSNSVYEGFHWDLYDAAHMYHLTFDQQRTTPDDVNSNGDSDNSKTGQSLSDWSMRLSSTHHAHDTDEDAEDEADETSSSSIAGVAQITTPDNSTTRTSWHQMKERSTTKSKSSITSSTTTDDDEKHDNSPLTLYKLFQRKRSQQPHKLYQNFSDKSVCDSSSSTTSSIQRPTVFPCIKLCSPTTFSKLKLDGIVSNENISSSSMISNDIPLDINKKFRQESTKQKLITEKPACDQSTQFPVYSNDQSIQTSLNNDSKTYIMHYCRTNKCSQTEMNQLLYSNRYSLPANLCDGRDEQLQPKILVLSRSRSLQKFAVNNSKFCSQNRQYLPRNVKSLPDLGFLNTYDSTTCHQIKSSSSNECLKTTINNSVDLNSKTTQTVFYCINSNSNRPTSFHSQFYHKPRTLKEIKRIKNVKTINQKIVSPTITTFPSPSFISPISPIAHKCEEQEETSLSGYSQQSTSSNNSTSSSGYFSNVERQRQQQQQQQQQQQKVIPSAPSRTITSEFHTPHLKSCLKRAKTEDLTVALTPMIAYGGSDVLAGGVAGDIFTLAAISHIGWKTTNTNTNRHRRYSAPTYSSLTNLSNQIQVQLRTKRNGTLSEHDLRTKKSVSFCENISKRLITPSASPKHRPTTIATNHSITKKYINDFYEIDLLPAESFTDSPPSEFNLSDEDEDETIAQQPMNYIEPSTNKHQNDDTNSTVVKKNLKFSIDKALVKTFANTVLRILEIKCGDHSYYLNNNSNHELDRTLRNEFCPQLREVLEDGLKQHAGSLFSKKITLWRIIDLATPQNPQTRPYYEAKMKAQYLQGSSVDWTDKLNAFIFSLLNFHELPNWLNHFKQQHELLITYYESSAFILVHSDNNDIFECLTNQLEKLSPLPFRLKYSILTPHILTHHSPTSSTSSSSTTTNDKIHRPTQQKHPTTTTNKTPVSSSTVPLVRPTSLLPKRFNVRAWLRDRKNTQGKISPKELQQSARPVQQHQQQSCQAGTDTSKQNSKPATTTQKCSTTTLNGQNLFPRRKQTIVLRQ</sequence>
<evidence type="ECO:0000313" key="6">
    <source>
        <dbReference type="Proteomes" id="UP000663829"/>
    </source>
</evidence>
<dbReference type="PANTHER" id="PTHR15591:SF13">
    <property type="entry name" value="RUN DOMAIN-CONTAINING PROTEIN"/>
    <property type="match status" value="1"/>
</dbReference>
<evidence type="ECO:0000259" key="2">
    <source>
        <dbReference type="PROSITE" id="PS50826"/>
    </source>
</evidence>
<feature type="region of interest" description="Disordered" evidence="1">
    <location>
        <begin position="564"/>
        <end position="626"/>
    </location>
</feature>
<feature type="compositionally biased region" description="Polar residues" evidence="1">
    <location>
        <begin position="1085"/>
        <end position="1130"/>
    </location>
</feature>
<dbReference type="InterPro" id="IPR004012">
    <property type="entry name" value="Run_dom"/>
</dbReference>
<dbReference type="EMBL" id="CAJOBA010036602">
    <property type="protein sequence ID" value="CAF4026070.1"/>
    <property type="molecule type" value="Genomic_DNA"/>
</dbReference>
<organism evidence="3 6">
    <name type="scientific">Didymodactylos carnosus</name>
    <dbReference type="NCBI Taxonomy" id="1234261"/>
    <lineage>
        <taxon>Eukaryota</taxon>
        <taxon>Metazoa</taxon>
        <taxon>Spiralia</taxon>
        <taxon>Gnathifera</taxon>
        <taxon>Rotifera</taxon>
        <taxon>Eurotatoria</taxon>
        <taxon>Bdelloidea</taxon>
        <taxon>Philodinida</taxon>
        <taxon>Philodinidae</taxon>
        <taxon>Didymodactylos</taxon>
    </lineage>
</organism>
<accession>A0A813UYH5</accession>
<dbReference type="OrthoDB" id="9884296at2759"/>
<reference evidence="3" key="1">
    <citation type="submission" date="2021-02" db="EMBL/GenBank/DDBJ databases">
        <authorList>
            <person name="Nowell W R."/>
        </authorList>
    </citation>
    <scope>NUCLEOTIDE SEQUENCE</scope>
</reference>
<dbReference type="InterPro" id="IPR037213">
    <property type="entry name" value="Run_dom_sf"/>
</dbReference>
<feature type="region of interest" description="Disordered" evidence="1">
    <location>
        <begin position="1071"/>
        <end position="1143"/>
    </location>
</feature>
<dbReference type="Proteomes" id="UP000663829">
    <property type="component" value="Unassembled WGS sequence"/>
</dbReference>
<dbReference type="SUPFAM" id="SSF140741">
    <property type="entry name" value="RUN domain-like"/>
    <property type="match status" value="1"/>
</dbReference>
<feature type="compositionally biased region" description="Low complexity" evidence="1">
    <location>
        <begin position="599"/>
        <end position="609"/>
    </location>
</feature>
<protein>
    <recommendedName>
        <fullName evidence="2">RUN domain-containing protein</fullName>
    </recommendedName>
</protein>
<dbReference type="Proteomes" id="UP000681722">
    <property type="component" value="Unassembled WGS sequence"/>
</dbReference>
<dbReference type="Gene3D" id="1.20.58.900">
    <property type="match status" value="1"/>
</dbReference>